<accession>A0ABR6PN96</accession>
<organism evidence="2 3">
    <name type="scientific">Mucilaginibacter lappiensis</name>
    <dbReference type="NCBI Taxonomy" id="354630"/>
    <lineage>
        <taxon>Bacteria</taxon>
        <taxon>Pseudomonadati</taxon>
        <taxon>Bacteroidota</taxon>
        <taxon>Sphingobacteriia</taxon>
        <taxon>Sphingobacteriales</taxon>
        <taxon>Sphingobacteriaceae</taxon>
        <taxon>Mucilaginibacter</taxon>
    </lineage>
</organism>
<dbReference type="InterPro" id="IPR031409">
    <property type="entry name" value="Darcynin"/>
</dbReference>
<keyword evidence="3" id="KW-1185">Reference proteome</keyword>
<reference evidence="2 3" key="1">
    <citation type="submission" date="2020-08" db="EMBL/GenBank/DDBJ databases">
        <title>Genomic Encyclopedia of Type Strains, Phase IV (KMG-V): Genome sequencing to study the core and pangenomes of soil and plant-associated prokaryotes.</title>
        <authorList>
            <person name="Whitman W."/>
        </authorList>
    </citation>
    <scope>NUCLEOTIDE SEQUENCE [LARGE SCALE GENOMIC DNA]</scope>
    <source>
        <strain evidence="2 3">ANJLi2</strain>
    </source>
</reference>
<dbReference type="Pfam" id="PF17074">
    <property type="entry name" value="Darcynin"/>
    <property type="match status" value="1"/>
</dbReference>
<gene>
    <name evidence="2" type="ORF">HDF23_004015</name>
</gene>
<evidence type="ECO:0000256" key="1">
    <source>
        <dbReference type="ARBA" id="ARBA00006869"/>
    </source>
</evidence>
<name>A0ABR6PN96_9SPHI</name>
<dbReference type="EMBL" id="JACHCB010000011">
    <property type="protein sequence ID" value="MBB6111247.1"/>
    <property type="molecule type" value="Genomic_DNA"/>
</dbReference>
<comment type="similarity">
    <text evidence="1">Belongs to the darcynin family.</text>
</comment>
<evidence type="ECO:0000313" key="3">
    <source>
        <dbReference type="Proteomes" id="UP000541583"/>
    </source>
</evidence>
<comment type="caution">
    <text evidence="2">The sequence shown here is derived from an EMBL/GenBank/DDBJ whole genome shotgun (WGS) entry which is preliminary data.</text>
</comment>
<dbReference type="Proteomes" id="UP000541583">
    <property type="component" value="Unassembled WGS sequence"/>
</dbReference>
<proteinExistence type="inferred from homology"/>
<protein>
    <submittedName>
        <fullName evidence="2">Uncharacterized protein</fullName>
    </submittedName>
</protein>
<dbReference type="RefSeq" id="WP_076375486.1">
    <property type="nucleotide sequence ID" value="NZ_FTMG01000011.1"/>
</dbReference>
<sequence length="114" mass="13118">MKYTILILVNATGQWLTLPRAERDAFVENELRPIFKKFKTTCNIRLYDADFTHAHISDFLIVETDNLEDHAYLMGYLRESKTFAIPYFEVKELVVGVANNFRGSLAIEDVTGVN</sequence>
<evidence type="ECO:0000313" key="2">
    <source>
        <dbReference type="EMBL" id="MBB6111247.1"/>
    </source>
</evidence>